<gene>
    <name evidence="2" type="ORF">PR048_002350</name>
</gene>
<sequence>MVCPARCRRQHGAAEARLGKPSVVISQRGVLSLAHAYEGSPLQSFIELSDKWFPQHSSYTCNLSSAEVASESGSGLWLGISGAEHATSSRQRIDIASSLWTTAGSDYCHFSLRKLITISTYTRQKAKSKYRNRIQFEITSQKQSSDAHKTSCDRVKRCRERKINIKASERVNRWRIHTPSSTLSCVTGKVRGTPSSVSEEPSNEVKAIAGMPRRLRKAPYQHVSEFELGRMIGLRETEGRTQLRAGTGPRNVTTARNDRHLVRMAVTDHTASSTVLARHWSTATGVGLSASTVRRHLLQTGLVARIPLRRLPLSRNHKRLRLQWARERRRWCAEWQSVVFTDESRFNLSYCNGRIRVRR</sequence>
<dbReference type="EMBL" id="JARBHB010000001">
    <property type="protein sequence ID" value="KAJ8897004.1"/>
    <property type="molecule type" value="Genomic_DNA"/>
</dbReference>
<dbReference type="InterPro" id="IPR002492">
    <property type="entry name" value="Transposase_Tc1-like"/>
</dbReference>
<evidence type="ECO:0000313" key="2">
    <source>
        <dbReference type="EMBL" id="KAJ8897004.1"/>
    </source>
</evidence>
<dbReference type="InterPro" id="IPR036397">
    <property type="entry name" value="RNaseH_sf"/>
</dbReference>
<dbReference type="Proteomes" id="UP001159363">
    <property type="component" value="Chromosome 1"/>
</dbReference>
<reference evidence="2 3" key="1">
    <citation type="submission" date="2023-02" db="EMBL/GenBank/DDBJ databases">
        <title>LHISI_Scaffold_Assembly.</title>
        <authorList>
            <person name="Stuart O.P."/>
            <person name="Cleave R."/>
            <person name="Magrath M.J.L."/>
            <person name="Mikheyev A.S."/>
        </authorList>
    </citation>
    <scope>NUCLEOTIDE SEQUENCE [LARGE SCALE GENOMIC DNA]</scope>
    <source>
        <strain evidence="2">Daus_M_001</strain>
        <tissue evidence="2">Leg muscle</tissue>
    </source>
</reference>
<dbReference type="Pfam" id="PF01498">
    <property type="entry name" value="HTH_Tnp_Tc3_2"/>
    <property type="match status" value="1"/>
</dbReference>
<evidence type="ECO:0000259" key="1">
    <source>
        <dbReference type="Pfam" id="PF01498"/>
    </source>
</evidence>
<accession>A0ABQ9IJX9</accession>
<organism evidence="2 3">
    <name type="scientific">Dryococelus australis</name>
    <dbReference type="NCBI Taxonomy" id="614101"/>
    <lineage>
        <taxon>Eukaryota</taxon>
        <taxon>Metazoa</taxon>
        <taxon>Ecdysozoa</taxon>
        <taxon>Arthropoda</taxon>
        <taxon>Hexapoda</taxon>
        <taxon>Insecta</taxon>
        <taxon>Pterygota</taxon>
        <taxon>Neoptera</taxon>
        <taxon>Polyneoptera</taxon>
        <taxon>Phasmatodea</taxon>
        <taxon>Verophasmatodea</taxon>
        <taxon>Anareolatae</taxon>
        <taxon>Phasmatidae</taxon>
        <taxon>Eurycanthinae</taxon>
        <taxon>Dryococelus</taxon>
    </lineage>
</organism>
<name>A0ABQ9IJX9_9NEOP</name>
<evidence type="ECO:0000313" key="3">
    <source>
        <dbReference type="Proteomes" id="UP001159363"/>
    </source>
</evidence>
<comment type="caution">
    <text evidence="2">The sequence shown here is derived from an EMBL/GenBank/DDBJ whole genome shotgun (WGS) entry which is preliminary data.</text>
</comment>
<dbReference type="Gene3D" id="3.30.420.10">
    <property type="entry name" value="Ribonuclease H-like superfamily/Ribonuclease H"/>
    <property type="match status" value="1"/>
</dbReference>
<keyword evidence="3" id="KW-1185">Reference proteome</keyword>
<protein>
    <recommendedName>
        <fullName evidence="1">Transposase Tc1-like domain-containing protein</fullName>
    </recommendedName>
</protein>
<proteinExistence type="predicted"/>
<feature type="domain" description="Transposase Tc1-like" evidence="1">
    <location>
        <begin position="258"/>
        <end position="328"/>
    </location>
</feature>